<evidence type="ECO:0000313" key="6">
    <source>
        <dbReference type="EMBL" id="ALI52522.1"/>
    </source>
</evidence>
<reference evidence="9" key="3">
    <citation type="submission" date="2019-09" db="EMBL/GenBank/DDBJ databases">
        <title>Comparative genomic analysis of Lactobacillus helveticus.</title>
        <authorList>
            <person name="Zhang H."/>
            <person name="Chen Y."/>
            <person name="Zhong Z."/>
        </authorList>
    </citation>
    <scope>NUCLEOTIDE SEQUENCE</scope>
    <source>
        <strain evidence="9">IMAU30003</strain>
    </source>
</reference>
<dbReference type="EMBL" id="CP019581">
    <property type="protein sequence ID" value="AZK90586.1"/>
    <property type="molecule type" value="Genomic_DNA"/>
</dbReference>
<dbReference type="InterPro" id="IPR036188">
    <property type="entry name" value="FAD/NAD-bd_sf"/>
</dbReference>
<dbReference type="EMBL" id="BLYV01000231">
    <property type="protein sequence ID" value="GFP13187.1"/>
    <property type="molecule type" value="Genomic_DNA"/>
</dbReference>
<feature type="domain" description="FAD/NAD(P)-binding" evidence="5">
    <location>
        <begin position="4"/>
        <end position="316"/>
    </location>
</feature>
<dbReference type="RefSeq" id="WP_003626318.1">
    <property type="nucleotide sequence ID" value="NZ_AP023028.1"/>
</dbReference>
<evidence type="ECO:0000313" key="9">
    <source>
        <dbReference type="EMBL" id="NRO34300.1"/>
    </source>
</evidence>
<dbReference type="Proteomes" id="UP000630086">
    <property type="component" value="Unassembled WGS sequence"/>
</dbReference>
<dbReference type="InterPro" id="IPR023753">
    <property type="entry name" value="FAD/NAD-binding_dom"/>
</dbReference>
<dbReference type="EMBL" id="CP012381">
    <property type="protein sequence ID" value="ALI52522.1"/>
    <property type="molecule type" value="Genomic_DNA"/>
</dbReference>
<evidence type="ECO:0000256" key="3">
    <source>
        <dbReference type="PIRSR" id="PIRSR000350-3"/>
    </source>
</evidence>
<protein>
    <submittedName>
        <fullName evidence="7">Glutathione amide reductase</fullName>
        <ecNumber evidence="7">1.8.1.16</ecNumber>
    </submittedName>
    <submittedName>
        <fullName evidence="6">Glutathione reductase</fullName>
    </submittedName>
</protein>
<dbReference type="PRINTS" id="PR00411">
    <property type="entry name" value="PNDRDTASEI"/>
</dbReference>
<evidence type="ECO:0000313" key="10">
    <source>
        <dbReference type="Proteomes" id="UP000063930"/>
    </source>
</evidence>
<dbReference type="SUPFAM" id="SSF51905">
    <property type="entry name" value="FAD/NAD(P)-binding domain"/>
    <property type="match status" value="1"/>
</dbReference>
<dbReference type="SUPFAM" id="SSF55424">
    <property type="entry name" value="FAD/NAD-linked reductases, dimerisation (C-terminal) domain"/>
    <property type="match status" value="1"/>
</dbReference>
<evidence type="ECO:0000313" key="11">
    <source>
        <dbReference type="Proteomes" id="UP000267945"/>
    </source>
</evidence>
<proteinExistence type="predicted"/>
<dbReference type="PIRSF" id="PIRSF000350">
    <property type="entry name" value="Mercury_reductase_MerA"/>
    <property type="match status" value="1"/>
</dbReference>
<evidence type="ECO:0000313" key="7">
    <source>
        <dbReference type="EMBL" id="AZK90586.1"/>
    </source>
</evidence>
<dbReference type="InterPro" id="IPR016156">
    <property type="entry name" value="FAD/NAD-linked_Rdtase_dimer_sf"/>
</dbReference>
<evidence type="ECO:0000259" key="5">
    <source>
        <dbReference type="Pfam" id="PF07992"/>
    </source>
</evidence>
<dbReference type="EMBL" id="WCHB01000011">
    <property type="protein sequence ID" value="NRO34300.1"/>
    <property type="molecule type" value="Genomic_DNA"/>
</dbReference>
<keyword evidence="1" id="KW-0285">Flavoprotein</keyword>
<reference evidence="7 11" key="2">
    <citation type="submission" date="2017-02" db="EMBL/GenBank/DDBJ databases">
        <title>Complete genome sequence of Lactobacillus helveticus.</title>
        <authorList>
            <person name="Kim J.F."/>
            <person name="Chung Y."/>
            <person name="Kwak M."/>
        </authorList>
    </citation>
    <scope>NUCLEOTIDE SEQUENCE [LARGE SCALE GENOMIC DNA]</scope>
    <source>
        <strain evidence="7 11">LH5</strain>
    </source>
</reference>
<keyword evidence="3" id="KW-0520">NAD</keyword>
<keyword evidence="2 3" id="KW-0274">FAD</keyword>
<evidence type="ECO:0000256" key="1">
    <source>
        <dbReference type="ARBA" id="ARBA00022630"/>
    </source>
</evidence>
<dbReference type="Proteomes" id="UP000063930">
    <property type="component" value="Chromosome"/>
</dbReference>
<feature type="binding site" evidence="3">
    <location>
        <position position="299"/>
    </location>
    <ligand>
        <name>FAD</name>
        <dbReference type="ChEBI" id="CHEBI:57692"/>
    </ligand>
</feature>
<dbReference type="GO" id="GO:0016491">
    <property type="term" value="F:oxidoreductase activity"/>
    <property type="evidence" value="ECO:0007669"/>
    <property type="project" value="UniProtKB-KW"/>
</dbReference>
<sequence length="446" mass="48891">MKKFDIILIGAGPAAINFSIATQGSDKKILAIEGDKFGGTCPNYGCEPKIFLEGAVRNVLSSQLLQNRGIAQASTIDWNTLMKTKKATWKNMPAAQEMGFENLGIDTLHGYAKFVDNHTVEVNGEQYQADKIVIATGQKPRKLNFPGSEYTHNSNDVLDLDNLPKKTVFIGAGIVSMEMATLLAAAGSKVSIVEFLSRPMMAFSEKHVMNTVEDMKKRGIDFYFNQGVSEIKKNDDQYEVITSAGTKLTADYVVDASGRIANVDKLGLENTDVQLSKRGSIIVDDYLETNAKGVYAAGDVIEKKQPALVPTAHFEATYLGDQLVNDKHDPIHYPIIGASAFTFPQVAQVGVSVDEARDNDEYTVVDMDHMFNTDMEYAGKNDQSAKLSLVYNKQNQLVGAAESSQNAIDDLNGIIPLIGLKITKEQLNNSYQLIFPAVNFKTEFMG</sequence>
<keyword evidence="7" id="KW-0560">Oxidoreductase</keyword>
<feature type="binding site" evidence="3">
    <location>
        <position position="258"/>
    </location>
    <ligand>
        <name>NAD(+)</name>
        <dbReference type="ChEBI" id="CHEBI:57540"/>
    </ligand>
</feature>
<name>A0A137PWC2_LACHE</name>
<reference evidence="8" key="4">
    <citation type="submission" date="2020-07" db="EMBL/GenBank/DDBJ databases">
        <title>Draft genome sequence of Lactobacillus helveticus strain JCM 1062.</title>
        <authorList>
            <person name="Endo A."/>
            <person name="Maeno S."/>
            <person name="Kido Y."/>
        </authorList>
    </citation>
    <scope>NUCLEOTIDE SEQUENCE</scope>
    <source>
        <strain evidence="8">JCM 1062</strain>
    </source>
</reference>
<keyword evidence="3" id="KW-0547">Nucleotide-binding</keyword>
<dbReference type="Pfam" id="PF07992">
    <property type="entry name" value="Pyr_redox_2"/>
    <property type="match status" value="1"/>
</dbReference>
<feature type="disulfide bond" description="Redox-active" evidence="4">
    <location>
        <begin position="41"/>
        <end position="46"/>
    </location>
</feature>
<dbReference type="GeneID" id="99756505"/>
<dbReference type="Proteomes" id="UP000651333">
    <property type="component" value="Unassembled WGS sequence"/>
</dbReference>
<dbReference type="PANTHER" id="PTHR43014">
    <property type="entry name" value="MERCURIC REDUCTASE"/>
    <property type="match status" value="1"/>
</dbReference>
<gene>
    <name evidence="7" type="primary">garB</name>
    <name evidence="6" type="ORF">ALV80_05135</name>
    <name evidence="9" type="ORF">IMAU30003_00535</name>
    <name evidence="7" type="ORF">LH5_00325</name>
    <name evidence="8" type="ORF">LHEJCM1062_10590</name>
</gene>
<dbReference type="PRINTS" id="PR00368">
    <property type="entry name" value="FADPNR"/>
</dbReference>
<dbReference type="PANTHER" id="PTHR43014:SF5">
    <property type="entry name" value="GLUTATHIONE REDUCTASE (NADPH)"/>
    <property type="match status" value="1"/>
</dbReference>
<dbReference type="GO" id="GO:0000166">
    <property type="term" value="F:nucleotide binding"/>
    <property type="evidence" value="ECO:0007669"/>
    <property type="project" value="UniProtKB-KW"/>
</dbReference>
<evidence type="ECO:0000256" key="2">
    <source>
        <dbReference type="ARBA" id="ARBA00022827"/>
    </source>
</evidence>
<dbReference type="AlphaFoldDB" id="A0A137PWC2"/>
<comment type="cofactor">
    <cofactor evidence="3">
        <name>FAD</name>
        <dbReference type="ChEBI" id="CHEBI:57692"/>
    </cofactor>
    <text evidence="3">Binds 1 FAD per subunit.</text>
</comment>
<evidence type="ECO:0000256" key="4">
    <source>
        <dbReference type="PIRSR" id="PIRSR000350-4"/>
    </source>
</evidence>
<dbReference type="EC" id="1.8.1.16" evidence="7"/>
<dbReference type="Proteomes" id="UP000267945">
    <property type="component" value="Chromosome"/>
</dbReference>
<dbReference type="InterPro" id="IPR001100">
    <property type="entry name" value="Pyr_nuc-diS_OxRdtase"/>
</dbReference>
<accession>A0A137PWC2</accession>
<feature type="binding site" evidence="3">
    <location>
        <position position="194"/>
    </location>
    <ligand>
        <name>NAD(+)</name>
        <dbReference type="ChEBI" id="CHEBI:57540"/>
    </ligand>
</feature>
<feature type="binding site" evidence="3">
    <location>
        <begin position="171"/>
        <end position="178"/>
    </location>
    <ligand>
        <name>NAD(+)</name>
        <dbReference type="ChEBI" id="CHEBI:57540"/>
    </ligand>
</feature>
<evidence type="ECO:0000313" key="8">
    <source>
        <dbReference type="EMBL" id="GFP13187.1"/>
    </source>
</evidence>
<organism evidence="7 11">
    <name type="scientific">Lactobacillus helveticus</name>
    <name type="common">Lactobacillus suntoryeus</name>
    <dbReference type="NCBI Taxonomy" id="1587"/>
    <lineage>
        <taxon>Bacteria</taxon>
        <taxon>Bacillati</taxon>
        <taxon>Bacillota</taxon>
        <taxon>Bacilli</taxon>
        <taxon>Lactobacillales</taxon>
        <taxon>Lactobacillaceae</taxon>
        <taxon>Lactobacillus</taxon>
    </lineage>
</organism>
<reference evidence="6 10" key="1">
    <citation type="submission" date="2015-08" db="EMBL/GenBank/DDBJ databases">
        <title>Complete genome sequence of Lactobacillus helveticus CAUH18, a probiotic strain originated from koumiss.</title>
        <authorList>
            <person name="Yang Y."/>
            <person name="Hao Y."/>
        </authorList>
    </citation>
    <scope>NUCLEOTIDE SEQUENCE [LARGE SCALE GENOMIC DNA]</scope>
    <source>
        <strain evidence="6 10">CAUH18</strain>
    </source>
</reference>
<dbReference type="Gene3D" id="3.50.50.60">
    <property type="entry name" value="FAD/NAD(P)-binding domain"/>
    <property type="match status" value="1"/>
</dbReference>